<evidence type="ECO:0000313" key="3">
    <source>
        <dbReference type="Proteomes" id="UP000009168"/>
    </source>
</evidence>
<dbReference type="EMBL" id="GG662628">
    <property type="protein sequence ID" value="EAS00125.1"/>
    <property type="molecule type" value="Genomic_DNA"/>
</dbReference>
<protein>
    <submittedName>
        <fullName evidence="2">Uncharacterized protein</fullName>
    </submittedName>
</protein>
<dbReference type="KEGG" id="tet:TTHERM_00797840"/>
<dbReference type="AlphaFoldDB" id="Q23UE0"/>
<keyword evidence="3" id="KW-1185">Reference proteome</keyword>
<dbReference type="Proteomes" id="UP000009168">
    <property type="component" value="Unassembled WGS sequence"/>
</dbReference>
<gene>
    <name evidence="2" type="ORF">TTHERM_00797840</name>
</gene>
<organism evidence="2 3">
    <name type="scientific">Tetrahymena thermophila (strain SB210)</name>
    <dbReference type="NCBI Taxonomy" id="312017"/>
    <lineage>
        <taxon>Eukaryota</taxon>
        <taxon>Sar</taxon>
        <taxon>Alveolata</taxon>
        <taxon>Ciliophora</taxon>
        <taxon>Intramacronucleata</taxon>
        <taxon>Oligohymenophorea</taxon>
        <taxon>Hymenostomatida</taxon>
        <taxon>Tetrahymenina</taxon>
        <taxon>Tetrahymenidae</taxon>
        <taxon>Tetrahymena</taxon>
    </lineage>
</organism>
<dbReference type="GeneID" id="7827707"/>
<dbReference type="InParanoid" id="Q23UE0"/>
<evidence type="ECO:0000256" key="1">
    <source>
        <dbReference type="SAM" id="MobiDB-lite"/>
    </source>
</evidence>
<dbReference type="HOGENOM" id="CLU_654701_0_0_1"/>
<evidence type="ECO:0000313" key="2">
    <source>
        <dbReference type="EMBL" id="EAS00125.1"/>
    </source>
</evidence>
<proteinExistence type="predicted"/>
<accession>Q23UE0</accession>
<feature type="region of interest" description="Disordered" evidence="1">
    <location>
        <begin position="1"/>
        <end position="20"/>
    </location>
</feature>
<feature type="region of interest" description="Disordered" evidence="1">
    <location>
        <begin position="43"/>
        <end position="66"/>
    </location>
</feature>
<reference evidence="3" key="1">
    <citation type="journal article" date="2006" name="PLoS Biol.">
        <title>Macronuclear genome sequence of the ciliate Tetrahymena thermophila, a model eukaryote.</title>
        <authorList>
            <person name="Eisen J.A."/>
            <person name="Coyne R.S."/>
            <person name="Wu M."/>
            <person name="Wu D."/>
            <person name="Thiagarajan M."/>
            <person name="Wortman J.R."/>
            <person name="Badger J.H."/>
            <person name="Ren Q."/>
            <person name="Amedeo P."/>
            <person name="Jones K.M."/>
            <person name="Tallon L.J."/>
            <person name="Delcher A.L."/>
            <person name="Salzberg S.L."/>
            <person name="Silva J.C."/>
            <person name="Haas B.J."/>
            <person name="Majoros W.H."/>
            <person name="Farzad M."/>
            <person name="Carlton J.M."/>
            <person name="Smith R.K. Jr."/>
            <person name="Garg J."/>
            <person name="Pearlman R.E."/>
            <person name="Karrer K.M."/>
            <person name="Sun L."/>
            <person name="Manning G."/>
            <person name="Elde N.C."/>
            <person name="Turkewitz A.P."/>
            <person name="Asai D.J."/>
            <person name="Wilkes D.E."/>
            <person name="Wang Y."/>
            <person name="Cai H."/>
            <person name="Collins K."/>
            <person name="Stewart B.A."/>
            <person name="Lee S.R."/>
            <person name="Wilamowska K."/>
            <person name="Weinberg Z."/>
            <person name="Ruzzo W.L."/>
            <person name="Wloga D."/>
            <person name="Gaertig J."/>
            <person name="Frankel J."/>
            <person name="Tsao C.-C."/>
            <person name="Gorovsky M.A."/>
            <person name="Keeling P.J."/>
            <person name="Waller R.F."/>
            <person name="Patron N.J."/>
            <person name="Cherry J.M."/>
            <person name="Stover N.A."/>
            <person name="Krieger C.J."/>
            <person name="del Toro C."/>
            <person name="Ryder H.F."/>
            <person name="Williamson S.C."/>
            <person name="Barbeau R.A."/>
            <person name="Hamilton E.P."/>
            <person name="Orias E."/>
        </authorList>
    </citation>
    <scope>NUCLEOTIDE SEQUENCE [LARGE SCALE GENOMIC DNA]</scope>
    <source>
        <strain evidence="3">SB210</strain>
    </source>
</reference>
<sequence length="438" mass="51985">MIQNHNQYSDLLNNQRDSNGSSLYQSNSHIVFQDFQEMIEEQSDKQQQDIEQFQQDFQESTKDDNHEDVALKYNQTKIDLVRNYQKKIEKFNRLLEGKRVVNKPNQVEFIPVSLINEKIDINYRFYIFGHIEIPTNLDSLESSQQICCQTIYQKSSSGIQVKFDKALDFFEFSSNNVSYGINQFQFLCDFLSSQNSKAQRELALVLEKYQQEVNLILSKQKYFQKISSQVYQEIEEDYQQFSDYVKYKASQLEKGTIFKYLVGRMNYYLGDIEITKFGLCQEYLKLIGVNKEILEYTFMRGNPINMENIFKSSYQTILKDVQKRIENDLESLTVYFNIVTFDGFNLDLQLTTTKIASPFTRHQQTPYDHIGYIEQIYVPPNQLEALKTYRQNLAHSKNCITYDQYLNLEISKLFECVEYSVFSEMFLDKYYSQPQKKY</sequence>
<dbReference type="RefSeq" id="XP_001020370.1">
    <property type="nucleotide sequence ID" value="XM_001020370.2"/>
</dbReference>
<feature type="compositionally biased region" description="Low complexity" evidence="1">
    <location>
        <begin position="49"/>
        <end position="58"/>
    </location>
</feature>
<name>Q23UE0_TETTS</name>